<gene>
    <name evidence="4" type="ORF">PIB30_014675</name>
</gene>
<dbReference type="Pfam" id="PF13947">
    <property type="entry name" value="GUB_WAK_bind"/>
    <property type="match status" value="1"/>
</dbReference>
<proteinExistence type="predicted"/>
<name>A0ABU6T6J8_9FABA</name>
<reference evidence="4 5" key="1">
    <citation type="journal article" date="2023" name="Plants (Basel)">
        <title>Bridging the Gap: Combining Genomics and Transcriptomics Approaches to Understand Stylosanthes scabra, an Orphan Legume from the Brazilian Caatinga.</title>
        <authorList>
            <person name="Ferreira-Neto J.R.C."/>
            <person name="da Silva M.D."/>
            <person name="Binneck E."/>
            <person name="de Melo N.F."/>
            <person name="da Silva R.H."/>
            <person name="de Melo A.L.T.M."/>
            <person name="Pandolfi V."/>
            <person name="Bustamante F.O."/>
            <person name="Brasileiro-Vidal A.C."/>
            <person name="Benko-Iseppon A.M."/>
        </authorList>
    </citation>
    <scope>NUCLEOTIDE SEQUENCE [LARGE SCALE GENOMIC DNA]</scope>
    <source>
        <tissue evidence="4">Leaves</tissue>
    </source>
</reference>
<dbReference type="PANTHER" id="PTHR33138">
    <property type="entry name" value="OS01G0690200 PROTEIN"/>
    <property type="match status" value="1"/>
</dbReference>
<evidence type="ECO:0000259" key="3">
    <source>
        <dbReference type="Pfam" id="PF13947"/>
    </source>
</evidence>
<dbReference type="EMBL" id="JASCZI010090660">
    <property type="protein sequence ID" value="MED6144327.1"/>
    <property type="molecule type" value="Genomic_DNA"/>
</dbReference>
<keyword evidence="2" id="KW-0732">Signal</keyword>
<keyword evidence="5" id="KW-1185">Reference proteome</keyword>
<evidence type="ECO:0000313" key="5">
    <source>
        <dbReference type="Proteomes" id="UP001341840"/>
    </source>
</evidence>
<feature type="domain" description="Wall-associated receptor kinase galacturonan-binding" evidence="3">
    <location>
        <begin position="11"/>
        <end position="77"/>
    </location>
</feature>
<evidence type="ECO:0000256" key="1">
    <source>
        <dbReference type="ARBA" id="ARBA00004167"/>
    </source>
</evidence>
<sequence length="244" mass="27929">MATDVDKRTTCSSVWCGGHEIRHPLRLNNTSPTPTKCGDHRYTLSCENDNKLFLYLKSMKFQVQSIDYNNYTIRLVDANVALHSHNHYFLLPYSFSSSNFSTVDYFESFQYSRLTKQMLYLRCPPYGVESSASAACINGSYVHGGTLYVSDIDKTLQELAVGDSCEIEWMYLTSWPTEIKHSNISCTAFHHMLLYGFELSWLKAYCNNDTFFAMIGDNGDIVCFNDHHKVSPLQPQNCKHESTN</sequence>
<evidence type="ECO:0000313" key="4">
    <source>
        <dbReference type="EMBL" id="MED6144327.1"/>
    </source>
</evidence>
<comment type="subcellular location">
    <subcellularLocation>
        <location evidence="1">Membrane</location>
        <topology evidence="1">Single-pass membrane protein</topology>
    </subcellularLocation>
</comment>
<comment type="caution">
    <text evidence="4">The sequence shown here is derived from an EMBL/GenBank/DDBJ whole genome shotgun (WGS) entry which is preliminary data.</text>
</comment>
<protein>
    <recommendedName>
        <fullName evidence="3">Wall-associated receptor kinase galacturonan-binding domain-containing protein</fullName>
    </recommendedName>
</protein>
<dbReference type="PANTHER" id="PTHR33138:SF30">
    <property type="entry name" value="LEAF RUST 10 DISEASE-RESISTANCE LOCUS RECEPTOR-LIKE PROTEIN KINASE-LIKE 2.7"/>
    <property type="match status" value="1"/>
</dbReference>
<evidence type="ECO:0000256" key="2">
    <source>
        <dbReference type="ARBA" id="ARBA00022729"/>
    </source>
</evidence>
<organism evidence="4 5">
    <name type="scientific">Stylosanthes scabra</name>
    <dbReference type="NCBI Taxonomy" id="79078"/>
    <lineage>
        <taxon>Eukaryota</taxon>
        <taxon>Viridiplantae</taxon>
        <taxon>Streptophyta</taxon>
        <taxon>Embryophyta</taxon>
        <taxon>Tracheophyta</taxon>
        <taxon>Spermatophyta</taxon>
        <taxon>Magnoliopsida</taxon>
        <taxon>eudicotyledons</taxon>
        <taxon>Gunneridae</taxon>
        <taxon>Pentapetalae</taxon>
        <taxon>rosids</taxon>
        <taxon>fabids</taxon>
        <taxon>Fabales</taxon>
        <taxon>Fabaceae</taxon>
        <taxon>Papilionoideae</taxon>
        <taxon>50 kb inversion clade</taxon>
        <taxon>dalbergioids sensu lato</taxon>
        <taxon>Dalbergieae</taxon>
        <taxon>Pterocarpus clade</taxon>
        <taxon>Stylosanthes</taxon>
    </lineage>
</organism>
<dbReference type="Proteomes" id="UP001341840">
    <property type="component" value="Unassembled WGS sequence"/>
</dbReference>
<accession>A0ABU6T6J8</accession>
<dbReference type="InterPro" id="IPR025287">
    <property type="entry name" value="WAK_GUB"/>
</dbReference>